<proteinExistence type="predicted"/>
<organism evidence="1">
    <name type="scientific">marine metagenome</name>
    <dbReference type="NCBI Taxonomy" id="408172"/>
    <lineage>
        <taxon>unclassified sequences</taxon>
        <taxon>metagenomes</taxon>
        <taxon>ecological metagenomes</taxon>
    </lineage>
</organism>
<dbReference type="Gene3D" id="1.10.10.10">
    <property type="entry name" value="Winged helix-like DNA-binding domain superfamily/Winged helix DNA-binding domain"/>
    <property type="match status" value="1"/>
</dbReference>
<reference evidence="1" key="1">
    <citation type="submission" date="2018-05" db="EMBL/GenBank/DDBJ databases">
        <authorList>
            <person name="Lanie J.A."/>
            <person name="Ng W.-L."/>
            <person name="Kazmierczak K.M."/>
            <person name="Andrzejewski T.M."/>
            <person name="Davidsen T.M."/>
            <person name="Wayne K.J."/>
            <person name="Tettelin H."/>
            <person name="Glass J.I."/>
            <person name="Rusch D."/>
            <person name="Podicherti R."/>
            <person name="Tsui H.-C.T."/>
            <person name="Winkler M.E."/>
        </authorList>
    </citation>
    <scope>NUCLEOTIDE SEQUENCE</scope>
</reference>
<sequence>MELTAHEKKILDIVKAHPDIVDNPEKRGSVAKTYGLSEKTFRNRIAELKKRGLINL</sequence>
<protein>
    <recommendedName>
        <fullName evidence="2">HTH asnC-type domain-containing protein</fullName>
    </recommendedName>
</protein>
<feature type="non-terminal residue" evidence="1">
    <location>
        <position position="56"/>
    </location>
</feature>
<evidence type="ECO:0000313" key="1">
    <source>
        <dbReference type="EMBL" id="SVA82960.1"/>
    </source>
</evidence>
<accession>A0A381Z184</accession>
<name>A0A381Z184_9ZZZZ</name>
<gene>
    <name evidence="1" type="ORF">METZ01_LOCUS135814</name>
</gene>
<dbReference type="AlphaFoldDB" id="A0A381Z184"/>
<dbReference type="EMBL" id="UINC01019574">
    <property type="protein sequence ID" value="SVA82960.1"/>
    <property type="molecule type" value="Genomic_DNA"/>
</dbReference>
<dbReference type="InterPro" id="IPR036388">
    <property type="entry name" value="WH-like_DNA-bd_sf"/>
</dbReference>
<evidence type="ECO:0008006" key="2">
    <source>
        <dbReference type="Google" id="ProtNLM"/>
    </source>
</evidence>